<dbReference type="PANTHER" id="PTHR11991:SF0">
    <property type="entry name" value="TRANSLATIONALLY-CONTROLLED TUMOR PROTEIN"/>
    <property type="match status" value="1"/>
</dbReference>
<evidence type="ECO:0000256" key="2">
    <source>
        <dbReference type="ARBA" id="ARBA00022701"/>
    </source>
</evidence>
<comment type="function">
    <text evidence="3">Involved in protein synthesis. Involved in microtubule stabilization.</text>
</comment>
<dbReference type="InterPro" id="IPR018105">
    <property type="entry name" value="Translational_control_tumour_p"/>
</dbReference>
<keyword evidence="2" id="KW-0493">Microtubule</keyword>
<dbReference type="PROSITE" id="PS01002">
    <property type="entry name" value="TCTP_1"/>
    <property type="match status" value="1"/>
</dbReference>
<dbReference type="Pfam" id="PF00838">
    <property type="entry name" value="TCTP"/>
    <property type="match status" value="1"/>
</dbReference>
<dbReference type="InterPro" id="IPR011323">
    <property type="entry name" value="Mss4/transl-control_tumour"/>
</dbReference>
<dbReference type="InterPro" id="IPR034737">
    <property type="entry name" value="TCTP"/>
</dbReference>
<proteinExistence type="inferred from homology"/>
<dbReference type="AlphaFoldDB" id="A0AAV5RET5"/>
<evidence type="ECO:0000313" key="6">
    <source>
        <dbReference type="EMBL" id="GMM49099.1"/>
    </source>
</evidence>
<dbReference type="PROSITE" id="PS51797">
    <property type="entry name" value="TCTP_3"/>
    <property type="match status" value="1"/>
</dbReference>
<dbReference type="GO" id="GO:0005509">
    <property type="term" value="F:calcium ion binding"/>
    <property type="evidence" value="ECO:0007669"/>
    <property type="project" value="TreeGrafter"/>
</dbReference>
<accession>A0AAV5RET5</accession>
<keyword evidence="7" id="KW-1185">Reference proteome</keyword>
<sequence>MLIYTDIFTEDELFSSAFDVKEVDGVVYEVDAAMIKVKPGADVDIGANPSAEGGDDGADDVDVIQVNNVVYNSRLQETSFDKKSYVSYIKGYMKKVKQYLEENQPEEVATFEKGATAYIKKVVGNFKDYEFFTGESMDPDGMVPLVNWREDGTTPYVVFWKHGLKTQKV</sequence>
<feature type="domain" description="TCTP" evidence="5">
    <location>
        <begin position="1"/>
        <end position="169"/>
    </location>
</feature>
<evidence type="ECO:0000256" key="1">
    <source>
        <dbReference type="ARBA" id="ARBA00014759"/>
    </source>
</evidence>
<organism evidence="6 7">
    <name type="scientific">Starmerella bacillaris</name>
    <name type="common">Yeast</name>
    <name type="synonym">Candida zemplinina</name>
    <dbReference type="NCBI Taxonomy" id="1247836"/>
    <lineage>
        <taxon>Eukaryota</taxon>
        <taxon>Fungi</taxon>
        <taxon>Dikarya</taxon>
        <taxon>Ascomycota</taxon>
        <taxon>Saccharomycotina</taxon>
        <taxon>Dipodascomycetes</taxon>
        <taxon>Dipodascales</taxon>
        <taxon>Trichomonascaceae</taxon>
        <taxon>Starmerella</taxon>
    </lineage>
</organism>
<dbReference type="Gene3D" id="2.170.150.10">
    <property type="entry name" value="Metal Binding Protein, Guanine Nucleotide Exchange Factor, Chain A"/>
    <property type="match status" value="1"/>
</dbReference>
<evidence type="ECO:0000256" key="4">
    <source>
        <dbReference type="PROSITE-ProRule" id="PRU01133"/>
    </source>
</evidence>
<comment type="similarity">
    <text evidence="4">Belongs to the TCTP family.</text>
</comment>
<comment type="caution">
    <text evidence="6">The sequence shown here is derived from an EMBL/GenBank/DDBJ whole genome shotgun (WGS) entry which is preliminary data.</text>
</comment>
<dbReference type="Proteomes" id="UP001362899">
    <property type="component" value="Unassembled WGS sequence"/>
</dbReference>
<evidence type="ECO:0000313" key="7">
    <source>
        <dbReference type="Proteomes" id="UP001362899"/>
    </source>
</evidence>
<dbReference type="InterPro" id="IPR018103">
    <property type="entry name" value="Translation_control_tumour_CS"/>
</dbReference>
<dbReference type="InterPro" id="IPR011057">
    <property type="entry name" value="Mss4-like_sf"/>
</dbReference>
<protein>
    <recommendedName>
        <fullName evidence="1">Translationally-controlled tumor protein homolog</fullName>
    </recommendedName>
</protein>
<gene>
    <name evidence="6" type="ORF">DASB73_000570</name>
</gene>
<evidence type="ECO:0000256" key="3">
    <source>
        <dbReference type="ARBA" id="ARBA00024683"/>
    </source>
</evidence>
<dbReference type="FunFam" id="2.170.150.10:FF:000002">
    <property type="entry name" value="Translationally-controlled tumor protein homolog"/>
    <property type="match status" value="1"/>
</dbReference>
<dbReference type="PANTHER" id="PTHR11991">
    <property type="entry name" value="TRANSLATIONALLY CONTROLLED TUMOR PROTEIN-RELATED"/>
    <property type="match status" value="1"/>
</dbReference>
<dbReference type="GO" id="GO:0005874">
    <property type="term" value="C:microtubule"/>
    <property type="evidence" value="ECO:0007669"/>
    <property type="project" value="UniProtKB-KW"/>
</dbReference>
<reference evidence="6 7" key="1">
    <citation type="journal article" date="2023" name="Elife">
        <title>Identification of key yeast species and microbe-microbe interactions impacting larval growth of Drosophila in the wild.</title>
        <authorList>
            <person name="Mure A."/>
            <person name="Sugiura Y."/>
            <person name="Maeda R."/>
            <person name="Honda K."/>
            <person name="Sakurai N."/>
            <person name="Takahashi Y."/>
            <person name="Watada M."/>
            <person name="Katoh T."/>
            <person name="Gotoh A."/>
            <person name="Gotoh Y."/>
            <person name="Taniguchi I."/>
            <person name="Nakamura K."/>
            <person name="Hayashi T."/>
            <person name="Katayama T."/>
            <person name="Uemura T."/>
            <person name="Hattori Y."/>
        </authorList>
    </citation>
    <scope>NUCLEOTIDE SEQUENCE [LARGE SCALE GENOMIC DNA]</scope>
    <source>
        <strain evidence="6 7">SB-73</strain>
    </source>
</reference>
<evidence type="ECO:0000259" key="5">
    <source>
        <dbReference type="PROSITE" id="PS51797"/>
    </source>
</evidence>
<dbReference type="SUPFAM" id="SSF51316">
    <property type="entry name" value="Mss4-like"/>
    <property type="match status" value="1"/>
</dbReference>
<dbReference type="EMBL" id="BTGC01000001">
    <property type="protein sequence ID" value="GMM49099.1"/>
    <property type="molecule type" value="Genomic_DNA"/>
</dbReference>
<dbReference type="PRINTS" id="PR01653">
    <property type="entry name" value="TCTPROTEIN"/>
</dbReference>
<name>A0AAV5RET5_STABA</name>
<dbReference type="GO" id="GO:0005737">
    <property type="term" value="C:cytoplasm"/>
    <property type="evidence" value="ECO:0007669"/>
    <property type="project" value="TreeGrafter"/>
</dbReference>